<evidence type="ECO:0000313" key="4">
    <source>
        <dbReference type="Proteomes" id="UP001304071"/>
    </source>
</evidence>
<dbReference type="PANTHER" id="PTHR23088:SF27">
    <property type="entry name" value="DEAMINATED GLUTATHIONE AMIDASE"/>
    <property type="match status" value="1"/>
</dbReference>
<evidence type="ECO:0000259" key="2">
    <source>
        <dbReference type="PROSITE" id="PS50263"/>
    </source>
</evidence>
<dbReference type="Pfam" id="PF00795">
    <property type="entry name" value="CN_hydrolase"/>
    <property type="match status" value="1"/>
</dbReference>
<dbReference type="EMBL" id="CP138204">
    <property type="protein sequence ID" value="WPC75471.1"/>
    <property type="molecule type" value="Genomic_DNA"/>
</dbReference>
<dbReference type="Proteomes" id="UP001304071">
    <property type="component" value="Chromosome 2"/>
</dbReference>
<proteinExistence type="inferred from homology"/>
<keyword evidence="4" id="KW-1185">Reference proteome</keyword>
<dbReference type="InterPro" id="IPR036526">
    <property type="entry name" value="C-N_Hydrolase_sf"/>
</dbReference>
<dbReference type="InterPro" id="IPR001110">
    <property type="entry name" value="UPF0012_CS"/>
</dbReference>
<gene>
    <name evidence="3" type="ORF">R8Z52_21315</name>
</gene>
<dbReference type="NCBIfam" id="NF033621">
    <property type="entry name" value="de_GSH_amidase"/>
    <property type="match status" value="1"/>
</dbReference>
<sequence>MKMKVGLGQFSVAKEWQENLRICQEYMRQASEQQVDLLVFPEGILARDIADPDLVRRAAQPLNGPFMTELLSFSRDFTMTVFMTVHVPSDTQDGKVWNIHLAICQGEIISQYKKLHLYDAFSMKESTNVIPGSEVPPLVEVAGFKFGMMTCYDLRFPELSRRLVLDGADALILPAAWVKGPLKEHHWDTLATARALENTCYMIAIGESGPRNIGLSKVIDPLGVVTCSACEQDELVVTEIKKERIAYARQILPALENRCFSKPTLMTE</sequence>
<dbReference type="InterPro" id="IPR003010">
    <property type="entry name" value="C-N_Hydrolase"/>
</dbReference>
<reference evidence="3 4" key="1">
    <citation type="submission" date="2023-11" db="EMBL/GenBank/DDBJ databases">
        <title>Plant-associative lifestyle of Vibrio porteresiae and its evolutionary dynamics.</title>
        <authorList>
            <person name="Rameshkumar N."/>
            <person name="Kirti K."/>
        </authorList>
    </citation>
    <scope>NUCLEOTIDE SEQUENCE [LARGE SCALE GENOMIC DNA]</scope>
    <source>
        <strain evidence="3 4">MSSRF30</strain>
    </source>
</reference>
<comment type="similarity">
    <text evidence="1">Belongs to the carbon-nitrogen hydrolase superfamily. NIT1/NIT2 family.</text>
</comment>
<evidence type="ECO:0000256" key="1">
    <source>
        <dbReference type="ARBA" id="ARBA00010613"/>
    </source>
</evidence>
<dbReference type="SUPFAM" id="SSF56317">
    <property type="entry name" value="Carbon-nitrogen hydrolase"/>
    <property type="match status" value="1"/>
</dbReference>
<dbReference type="CDD" id="cd07581">
    <property type="entry name" value="nitrilase_3"/>
    <property type="match status" value="1"/>
</dbReference>
<dbReference type="RefSeq" id="WP_261897456.1">
    <property type="nucleotide sequence ID" value="NZ_AP024896.1"/>
</dbReference>
<dbReference type="PROSITE" id="PS01227">
    <property type="entry name" value="UPF0012"/>
    <property type="match status" value="1"/>
</dbReference>
<accession>A0ABZ0QHH3</accession>
<dbReference type="PANTHER" id="PTHR23088">
    <property type="entry name" value="NITRILASE-RELATED"/>
    <property type="match status" value="1"/>
</dbReference>
<dbReference type="InterPro" id="IPR047999">
    <property type="entry name" value="De_GSH_amidase"/>
</dbReference>
<protein>
    <submittedName>
        <fullName evidence="3">Deaminated glutathione amidase</fullName>
    </submittedName>
</protein>
<organism evidence="3 4">
    <name type="scientific">Vibrio porteresiae DSM 19223</name>
    <dbReference type="NCBI Taxonomy" id="1123496"/>
    <lineage>
        <taxon>Bacteria</taxon>
        <taxon>Pseudomonadati</taxon>
        <taxon>Pseudomonadota</taxon>
        <taxon>Gammaproteobacteria</taxon>
        <taxon>Vibrionales</taxon>
        <taxon>Vibrionaceae</taxon>
        <taxon>Vibrio</taxon>
    </lineage>
</organism>
<feature type="domain" description="CN hydrolase" evidence="2">
    <location>
        <begin position="3"/>
        <end position="242"/>
    </location>
</feature>
<dbReference type="PROSITE" id="PS50263">
    <property type="entry name" value="CN_HYDROLASE"/>
    <property type="match status" value="1"/>
</dbReference>
<name>A0ABZ0QHH3_9VIBR</name>
<dbReference type="Gene3D" id="3.60.110.10">
    <property type="entry name" value="Carbon-nitrogen hydrolase"/>
    <property type="match status" value="1"/>
</dbReference>
<evidence type="ECO:0000313" key="3">
    <source>
        <dbReference type="EMBL" id="WPC75471.1"/>
    </source>
</evidence>